<accession>A0A6J6NAY2</accession>
<evidence type="ECO:0000313" key="2">
    <source>
        <dbReference type="EMBL" id="CAB4683329.1"/>
    </source>
</evidence>
<organism evidence="2">
    <name type="scientific">freshwater metagenome</name>
    <dbReference type="NCBI Taxonomy" id="449393"/>
    <lineage>
        <taxon>unclassified sequences</taxon>
        <taxon>metagenomes</taxon>
        <taxon>ecological metagenomes</taxon>
    </lineage>
</organism>
<evidence type="ECO:0000256" key="1">
    <source>
        <dbReference type="SAM" id="MobiDB-lite"/>
    </source>
</evidence>
<name>A0A6J6NAY2_9ZZZZ</name>
<protein>
    <submittedName>
        <fullName evidence="2">Unannotated protein</fullName>
    </submittedName>
</protein>
<feature type="compositionally biased region" description="Polar residues" evidence="1">
    <location>
        <begin position="101"/>
        <end position="119"/>
    </location>
</feature>
<feature type="region of interest" description="Disordered" evidence="1">
    <location>
        <begin position="101"/>
        <end position="120"/>
    </location>
</feature>
<gene>
    <name evidence="2" type="ORF">UFOPK2373_00390</name>
</gene>
<dbReference type="PROSITE" id="PS51257">
    <property type="entry name" value="PROKAR_LIPOPROTEIN"/>
    <property type="match status" value="1"/>
</dbReference>
<proteinExistence type="predicted"/>
<sequence>MAGRVSSKVLFGVIAISLISTISLTGCSSKAKTAPITQHTAQLDPEYIQKVLDNLKAIAQASKEKLDADGITETYYFDNPGPNSIGHGSLEWNTVYDPTTKKTTSRYPQNPTYRESGSGPNAVGVALRAVEGYKTSDPVPTEKDGVFTFEAPPDINQVTIIYTKDGFVTGVLIEDSLTDPSYTNFYEVNYYNITNPIADQILKTTE</sequence>
<dbReference type="AlphaFoldDB" id="A0A6J6NAY2"/>
<dbReference type="EMBL" id="CAEZXL010000047">
    <property type="protein sequence ID" value="CAB4683329.1"/>
    <property type="molecule type" value="Genomic_DNA"/>
</dbReference>
<reference evidence="2" key="1">
    <citation type="submission" date="2020-05" db="EMBL/GenBank/DDBJ databases">
        <authorList>
            <person name="Chiriac C."/>
            <person name="Salcher M."/>
            <person name="Ghai R."/>
            <person name="Kavagutti S V."/>
        </authorList>
    </citation>
    <scope>NUCLEOTIDE SEQUENCE</scope>
</reference>